<keyword evidence="3" id="KW-1185">Reference proteome</keyword>
<gene>
    <name evidence="2" type="ORF">N7515_001265</name>
</gene>
<reference evidence="2" key="2">
    <citation type="journal article" date="2023" name="IMA Fungus">
        <title>Comparative genomic study of the Penicillium genus elucidates a diverse pangenome and 15 lateral gene transfer events.</title>
        <authorList>
            <person name="Petersen C."/>
            <person name="Sorensen T."/>
            <person name="Nielsen M.R."/>
            <person name="Sondergaard T.E."/>
            <person name="Sorensen J.L."/>
            <person name="Fitzpatrick D.A."/>
            <person name="Frisvad J.C."/>
            <person name="Nielsen K.L."/>
        </authorList>
    </citation>
    <scope>NUCLEOTIDE SEQUENCE</scope>
    <source>
        <strain evidence="2">IBT 22155</strain>
    </source>
</reference>
<feature type="compositionally biased region" description="Low complexity" evidence="1">
    <location>
        <begin position="75"/>
        <end position="89"/>
    </location>
</feature>
<dbReference type="AlphaFoldDB" id="A0A9W9HB80"/>
<name>A0A9W9HB80_9EURO</name>
<evidence type="ECO:0000313" key="2">
    <source>
        <dbReference type="EMBL" id="KAJ5142478.1"/>
    </source>
</evidence>
<feature type="compositionally biased region" description="Polar residues" evidence="1">
    <location>
        <begin position="107"/>
        <end position="117"/>
    </location>
</feature>
<reference evidence="2" key="1">
    <citation type="submission" date="2022-11" db="EMBL/GenBank/DDBJ databases">
        <authorList>
            <person name="Petersen C."/>
        </authorList>
    </citation>
    <scope>NUCLEOTIDE SEQUENCE</scope>
    <source>
        <strain evidence="2">IBT 22155</strain>
    </source>
</reference>
<dbReference type="EMBL" id="JAPQKL010000002">
    <property type="protein sequence ID" value="KAJ5142478.1"/>
    <property type="molecule type" value="Genomic_DNA"/>
</dbReference>
<feature type="compositionally biased region" description="Polar residues" evidence="1">
    <location>
        <begin position="65"/>
        <end position="74"/>
    </location>
</feature>
<dbReference type="Proteomes" id="UP001149079">
    <property type="component" value="Unassembled WGS sequence"/>
</dbReference>
<dbReference type="GeneID" id="81401179"/>
<comment type="caution">
    <text evidence="2">The sequence shown here is derived from an EMBL/GenBank/DDBJ whole genome shotgun (WGS) entry which is preliminary data.</text>
</comment>
<evidence type="ECO:0000256" key="1">
    <source>
        <dbReference type="SAM" id="MobiDB-lite"/>
    </source>
</evidence>
<feature type="compositionally biased region" description="Basic and acidic residues" evidence="1">
    <location>
        <begin position="12"/>
        <end position="29"/>
    </location>
</feature>
<proteinExistence type="predicted"/>
<organism evidence="2 3">
    <name type="scientific">Penicillium bovifimosum</name>
    <dbReference type="NCBI Taxonomy" id="126998"/>
    <lineage>
        <taxon>Eukaryota</taxon>
        <taxon>Fungi</taxon>
        <taxon>Dikarya</taxon>
        <taxon>Ascomycota</taxon>
        <taxon>Pezizomycotina</taxon>
        <taxon>Eurotiomycetes</taxon>
        <taxon>Eurotiomycetidae</taxon>
        <taxon>Eurotiales</taxon>
        <taxon>Aspergillaceae</taxon>
        <taxon>Penicillium</taxon>
    </lineage>
</organism>
<evidence type="ECO:0000313" key="3">
    <source>
        <dbReference type="Proteomes" id="UP001149079"/>
    </source>
</evidence>
<dbReference type="RefSeq" id="XP_056524122.1">
    <property type="nucleotide sequence ID" value="XM_056662009.1"/>
</dbReference>
<sequence length="195" mass="21129">MSNQGKGAEGISKQHDLRSRRKNIEKFKDVLGYSQEGKLEQAKSDSANASMGKTDEHQARPSEPTEVQSKSPYDSQEGQQESSIEGQAGPPQPEDVDMPDSAPPAEGTQNILDRVSSTDGNDLDDDILTDFKSLSLGDDQNGEVDGWGSLGKSSRFFIFRFGPPGGAKYRLPTAVKIFSRSMKRCSASSRVGSLL</sequence>
<accession>A0A9W9HB80</accession>
<feature type="region of interest" description="Disordered" evidence="1">
    <location>
        <begin position="1"/>
        <end position="127"/>
    </location>
</feature>
<protein>
    <submittedName>
        <fullName evidence="2">Uncharacterized protein</fullName>
    </submittedName>
</protein>